<feature type="compositionally biased region" description="Polar residues" evidence="5">
    <location>
        <begin position="756"/>
        <end position="765"/>
    </location>
</feature>
<evidence type="ECO:0000256" key="4">
    <source>
        <dbReference type="ARBA" id="ARBA00023242"/>
    </source>
</evidence>
<feature type="domain" description="Pre-rRNA-processing protein RIX1 N-terminal" evidence="6">
    <location>
        <begin position="20"/>
        <end position="221"/>
    </location>
</feature>
<name>A0A3N4IMI2_ASCIM</name>
<feature type="region of interest" description="Disordered" evidence="5">
    <location>
        <begin position="641"/>
        <end position="909"/>
    </location>
</feature>
<feature type="compositionally biased region" description="Acidic residues" evidence="5">
    <location>
        <begin position="677"/>
        <end position="690"/>
    </location>
</feature>
<evidence type="ECO:0000256" key="3">
    <source>
        <dbReference type="ARBA" id="ARBA00021502"/>
    </source>
</evidence>
<dbReference type="PANTHER" id="PTHR34105">
    <property type="entry name" value="PROLINE-, GLUTAMIC ACID- AND LEUCINE-RICH PROTEIN 1"/>
    <property type="match status" value="1"/>
</dbReference>
<evidence type="ECO:0000259" key="6">
    <source>
        <dbReference type="Pfam" id="PF08167"/>
    </source>
</evidence>
<dbReference type="STRING" id="1160509.A0A3N4IMI2"/>
<feature type="compositionally biased region" description="Low complexity" evidence="5">
    <location>
        <begin position="719"/>
        <end position="729"/>
    </location>
</feature>
<evidence type="ECO:0000256" key="1">
    <source>
        <dbReference type="ARBA" id="ARBA00004123"/>
    </source>
</evidence>
<evidence type="ECO:0000313" key="7">
    <source>
        <dbReference type="EMBL" id="RPA82804.1"/>
    </source>
</evidence>
<feature type="compositionally biased region" description="Basic and acidic residues" evidence="5">
    <location>
        <begin position="869"/>
        <end position="883"/>
    </location>
</feature>
<feature type="compositionally biased region" description="Basic and acidic residues" evidence="5">
    <location>
        <begin position="691"/>
        <end position="704"/>
    </location>
</feature>
<feature type="compositionally biased region" description="Acidic residues" evidence="5">
    <location>
        <begin position="790"/>
        <end position="804"/>
    </location>
</feature>
<dbReference type="GO" id="GO:0006364">
    <property type="term" value="P:rRNA processing"/>
    <property type="evidence" value="ECO:0007669"/>
    <property type="project" value="TreeGrafter"/>
</dbReference>
<feature type="compositionally biased region" description="Acidic residues" evidence="5">
    <location>
        <begin position="884"/>
        <end position="909"/>
    </location>
</feature>
<dbReference type="Proteomes" id="UP000275078">
    <property type="component" value="Unassembled WGS sequence"/>
</dbReference>
<dbReference type="OrthoDB" id="20900at2759"/>
<feature type="compositionally biased region" description="Basic and acidic residues" evidence="5">
    <location>
        <begin position="647"/>
        <end position="676"/>
    </location>
</feature>
<gene>
    <name evidence="7" type="ORF">BJ508DRAFT_413965</name>
</gene>
<dbReference type="Pfam" id="PF08167">
    <property type="entry name" value="RIX1"/>
    <property type="match status" value="1"/>
</dbReference>
<comment type="similarity">
    <text evidence="2">Belongs to the RIX1/PELP1 family.</text>
</comment>
<keyword evidence="8" id="KW-1185">Reference proteome</keyword>
<evidence type="ECO:0000256" key="2">
    <source>
        <dbReference type="ARBA" id="ARBA00010511"/>
    </source>
</evidence>
<sequence length="909" mass="100910">MRSSNAATNPSSSEDEFDILRSITTALTSFPEHELPTLVPHITDLLRGSGVLDSAAKEDKNTKKDANTPSVLLHKYKARISTLLQSKSSHAAQAGIELAVHSFDVSDNCLSTSGATWVRLMVPILARPTASTELRISLLRALSKTFNELTNGKPALTREITTPNLPAFIEHTINICKSDTLASPVAEALQALFESVRAHATTFRPFQNRVKELILAILSKSGNVPEEVKVLCQKIFISLPLCTPASKKRGSSANVTSASGNVQRTQAGAVAEEYATVIKSIVEEAHLVLDRMFRGVVEDSQYRPSPQKGKLQEELASANSVVGFGPWKGMNHGYRRLANVVGILEEFFKQPTTVEVDVPFGEINNLLYRILSIVPPQPLFAITTGKSKRSKLDVNHGVEKKERDLLFLLLPSMHCLAIDFFTTIILRLGEKFKPFSDESIEQIVYLFKVESWDLNVRLAIYKFLHHYLLQFGKTLQKELIEALHPILSVLCDDLIPAVDETPSAFNPDAIKVFPFKQATASTLLKAAPGKKADSTEKPWERPIPTTPAPKYITHPEVYLLLGTAISHTPKDSLQSELRTKLDRTAIVTRNKAALFAATIFPAHYAKSSLLPFLVALGKEDNDLVIDSLAHPRIRNWSTESRQMSLEEWERERGEADLKKKERREREKQERRDRGELFTDDESDDESETENDADRMAEFEKEHGLAADAEVGFDENAKYTAPLPTATPTASFSQPTIPVKQLPPSVKSTPRGLRTVPSVTDLQSSPALPPPARYEDFRSPVKHSPPVSSFMDEDDDDQMNLDGVDEQLLRSNKRMRVEDRRSPSKSPGPSGGSGRRLSFSTSTTTTTTTTTTVKKSMSLEDEGDVDMDLGVERKKGREEMKALESEEEDDEDDVVMPEIDLGDSSDEEED</sequence>
<organism evidence="7 8">
    <name type="scientific">Ascobolus immersus RN42</name>
    <dbReference type="NCBI Taxonomy" id="1160509"/>
    <lineage>
        <taxon>Eukaryota</taxon>
        <taxon>Fungi</taxon>
        <taxon>Dikarya</taxon>
        <taxon>Ascomycota</taxon>
        <taxon>Pezizomycotina</taxon>
        <taxon>Pezizomycetes</taxon>
        <taxon>Pezizales</taxon>
        <taxon>Ascobolaceae</taxon>
        <taxon>Ascobolus</taxon>
    </lineage>
</organism>
<dbReference type="InterPro" id="IPR012583">
    <property type="entry name" value="RIX1_N"/>
</dbReference>
<evidence type="ECO:0000256" key="5">
    <source>
        <dbReference type="SAM" id="MobiDB-lite"/>
    </source>
</evidence>
<protein>
    <recommendedName>
        <fullName evidence="3">Pre-rRNA-processing protein RIX1</fullName>
    </recommendedName>
</protein>
<dbReference type="SUPFAM" id="SSF48371">
    <property type="entry name" value="ARM repeat"/>
    <property type="match status" value="1"/>
</dbReference>
<dbReference type="InterPro" id="IPR016024">
    <property type="entry name" value="ARM-type_fold"/>
</dbReference>
<comment type="subcellular location">
    <subcellularLocation>
        <location evidence="1">Nucleus</location>
    </subcellularLocation>
</comment>
<reference evidence="7 8" key="1">
    <citation type="journal article" date="2018" name="Nat. Ecol. Evol.">
        <title>Pezizomycetes genomes reveal the molecular basis of ectomycorrhizal truffle lifestyle.</title>
        <authorList>
            <person name="Murat C."/>
            <person name="Payen T."/>
            <person name="Noel B."/>
            <person name="Kuo A."/>
            <person name="Morin E."/>
            <person name="Chen J."/>
            <person name="Kohler A."/>
            <person name="Krizsan K."/>
            <person name="Balestrini R."/>
            <person name="Da Silva C."/>
            <person name="Montanini B."/>
            <person name="Hainaut M."/>
            <person name="Levati E."/>
            <person name="Barry K.W."/>
            <person name="Belfiori B."/>
            <person name="Cichocki N."/>
            <person name="Clum A."/>
            <person name="Dockter R.B."/>
            <person name="Fauchery L."/>
            <person name="Guy J."/>
            <person name="Iotti M."/>
            <person name="Le Tacon F."/>
            <person name="Lindquist E.A."/>
            <person name="Lipzen A."/>
            <person name="Malagnac F."/>
            <person name="Mello A."/>
            <person name="Molinier V."/>
            <person name="Miyauchi S."/>
            <person name="Poulain J."/>
            <person name="Riccioni C."/>
            <person name="Rubini A."/>
            <person name="Sitrit Y."/>
            <person name="Splivallo R."/>
            <person name="Traeger S."/>
            <person name="Wang M."/>
            <person name="Zifcakova L."/>
            <person name="Wipf D."/>
            <person name="Zambonelli A."/>
            <person name="Paolocci F."/>
            <person name="Nowrousian M."/>
            <person name="Ottonello S."/>
            <person name="Baldrian P."/>
            <person name="Spatafora J.W."/>
            <person name="Henrissat B."/>
            <person name="Nagy L.G."/>
            <person name="Aury J.M."/>
            <person name="Wincker P."/>
            <person name="Grigoriev I.V."/>
            <person name="Bonfante P."/>
            <person name="Martin F.M."/>
        </authorList>
    </citation>
    <scope>NUCLEOTIDE SEQUENCE [LARGE SCALE GENOMIC DNA]</scope>
    <source>
        <strain evidence="7 8">RN42</strain>
    </source>
</reference>
<dbReference type="GO" id="GO:0005634">
    <property type="term" value="C:nucleus"/>
    <property type="evidence" value="ECO:0007669"/>
    <property type="project" value="UniProtKB-SubCell"/>
</dbReference>
<keyword evidence="4" id="KW-0539">Nucleus</keyword>
<dbReference type="AlphaFoldDB" id="A0A3N4IMI2"/>
<dbReference type="PANTHER" id="PTHR34105:SF1">
    <property type="entry name" value="PROLINE-, GLUTAMIC ACID- AND LEUCINE-RICH PROTEIN 1"/>
    <property type="match status" value="1"/>
</dbReference>
<accession>A0A3N4IMI2</accession>
<feature type="compositionally biased region" description="Low complexity" evidence="5">
    <location>
        <begin position="834"/>
        <end position="851"/>
    </location>
</feature>
<proteinExistence type="inferred from homology"/>
<feature type="compositionally biased region" description="Acidic residues" evidence="5">
    <location>
        <begin position="858"/>
        <end position="868"/>
    </location>
</feature>
<evidence type="ECO:0000313" key="8">
    <source>
        <dbReference type="Proteomes" id="UP000275078"/>
    </source>
</evidence>
<dbReference type="EMBL" id="ML119669">
    <property type="protein sequence ID" value="RPA82804.1"/>
    <property type="molecule type" value="Genomic_DNA"/>
</dbReference>